<gene>
    <name evidence="17" type="primary">fecA_2</name>
    <name evidence="17" type="ORF">AVE30378_04475</name>
</gene>
<protein>
    <submittedName>
        <fullName evidence="17">Fe(3+) dicitrate transport protein FecA</fullName>
    </submittedName>
</protein>
<dbReference type="PANTHER" id="PTHR32552">
    <property type="entry name" value="FERRICHROME IRON RECEPTOR-RELATED"/>
    <property type="match status" value="1"/>
</dbReference>
<keyword evidence="12 13" id="KW-0998">Cell outer membrane</keyword>
<keyword evidence="7" id="KW-0408">Iron</keyword>
<feature type="domain" description="TonB-dependent receptor-like beta-barrel" evidence="15">
    <location>
        <begin position="300"/>
        <end position="665"/>
    </location>
</feature>
<dbReference type="InterPro" id="IPR037066">
    <property type="entry name" value="Plug_dom_sf"/>
</dbReference>
<feature type="domain" description="TonB-dependent receptor plug" evidence="16">
    <location>
        <begin position="89"/>
        <end position="192"/>
    </location>
</feature>
<dbReference type="Pfam" id="PF07715">
    <property type="entry name" value="Plug"/>
    <property type="match status" value="1"/>
</dbReference>
<keyword evidence="4 13" id="KW-1134">Transmembrane beta strand</keyword>
<dbReference type="PANTHER" id="PTHR32552:SF81">
    <property type="entry name" value="TONB-DEPENDENT OUTER MEMBRANE RECEPTOR"/>
    <property type="match status" value="1"/>
</dbReference>
<dbReference type="OrthoDB" id="7176844at2"/>
<evidence type="ECO:0000256" key="1">
    <source>
        <dbReference type="ARBA" id="ARBA00004571"/>
    </source>
</evidence>
<evidence type="ECO:0000256" key="10">
    <source>
        <dbReference type="ARBA" id="ARBA00023136"/>
    </source>
</evidence>
<keyword evidence="11" id="KW-0675">Receptor</keyword>
<evidence type="ECO:0000256" key="6">
    <source>
        <dbReference type="ARBA" id="ARBA00022692"/>
    </source>
</evidence>
<dbReference type="GO" id="GO:0009279">
    <property type="term" value="C:cell outer membrane"/>
    <property type="evidence" value="ECO:0007669"/>
    <property type="project" value="UniProtKB-SubCell"/>
</dbReference>
<keyword evidence="10 13" id="KW-0472">Membrane</keyword>
<dbReference type="InterPro" id="IPR036942">
    <property type="entry name" value="Beta-barrel_TonB_sf"/>
</dbReference>
<dbReference type="Proteomes" id="UP000289465">
    <property type="component" value="Unassembled WGS sequence"/>
</dbReference>
<dbReference type="Gene3D" id="2.170.130.10">
    <property type="entry name" value="TonB-dependent receptor, plug domain"/>
    <property type="match status" value="1"/>
</dbReference>
<name>A0A446CTR3_9BURK</name>
<organism evidence="17 18">
    <name type="scientific">Achromobacter veterisilvae</name>
    <dbReference type="NCBI Taxonomy" id="2069367"/>
    <lineage>
        <taxon>Bacteria</taxon>
        <taxon>Pseudomonadati</taxon>
        <taxon>Pseudomonadota</taxon>
        <taxon>Betaproteobacteria</taxon>
        <taxon>Burkholderiales</taxon>
        <taxon>Alcaligenaceae</taxon>
        <taxon>Achromobacter</taxon>
    </lineage>
</organism>
<evidence type="ECO:0000313" key="17">
    <source>
        <dbReference type="EMBL" id="SSW71248.1"/>
    </source>
</evidence>
<evidence type="ECO:0000256" key="12">
    <source>
        <dbReference type="ARBA" id="ARBA00023237"/>
    </source>
</evidence>
<dbReference type="EMBL" id="UFQC01000028">
    <property type="protein sequence ID" value="SSW71248.1"/>
    <property type="molecule type" value="Genomic_DNA"/>
</dbReference>
<evidence type="ECO:0000256" key="14">
    <source>
        <dbReference type="RuleBase" id="RU003357"/>
    </source>
</evidence>
<dbReference type="Gene3D" id="2.40.170.20">
    <property type="entry name" value="TonB-dependent receptor, beta-barrel domain"/>
    <property type="match status" value="1"/>
</dbReference>
<dbReference type="AlphaFoldDB" id="A0A446CTR3"/>
<dbReference type="RefSeq" id="WP_129243600.1">
    <property type="nucleotide sequence ID" value="NZ_UFQC01000028.1"/>
</dbReference>
<dbReference type="Pfam" id="PF00593">
    <property type="entry name" value="TonB_dep_Rec_b-barrel"/>
    <property type="match status" value="1"/>
</dbReference>
<proteinExistence type="inferred from homology"/>
<comment type="subcellular location">
    <subcellularLocation>
        <location evidence="1 13">Cell outer membrane</location>
        <topology evidence="1 13">Multi-pass membrane protein</topology>
    </subcellularLocation>
</comment>
<dbReference type="PROSITE" id="PS52016">
    <property type="entry name" value="TONB_DEPENDENT_REC_3"/>
    <property type="match status" value="1"/>
</dbReference>
<keyword evidence="8" id="KW-0406">Ion transport</keyword>
<evidence type="ECO:0000259" key="16">
    <source>
        <dbReference type="Pfam" id="PF07715"/>
    </source>
</evidence>
<evidence type="ECO:0000256" key="9">
    <source>
        <dbReference type="ARBA" id="ARBA00023077"/>
    </source>
</evidence>
<evidence type="ECO:0000313" key="18">
    <source>
        <dbReference type="Proteomes" id="UP000289465"/>
    </source>
</evidence>
<evidence type="ECO:0000256" key="3">
    <source>
        <dbReference type="ARBA" id="ARBA00022448"/>
    </source>
</evidence>
<keyword evidence="9 14" id="KW-0798">TonB box</keyword>
<dbReference type="InterPro" id="IPR000531">
    <property type="entry name" value="Beta-barrel_TonB"/>
</dbReference>
<accession>A0A446CTR3</accession>
<dbReference type="InterPro" id="IPR012910">
    <property type="entry name" value="Plug_dom"/>
</dbReference>
<dbReference type="SUPFAM" id="SSF56935">
    <property type="entry name" value="Porins"/>
    <property type="match status" value="1"/>
</dbReference>
<evidence type="ECO:0000256" key="4">
    <source>
        <dbReference type="ARBA" id="ARBA00022452"/>
    </source>
</evidence>
<evidence type="ECO:0000256" key="13">
    <source>
        <dbReference type="PROSITE-ProRule" id="PRU01360"/>
    </source>
</evidence>
<reference evidence="17 18" key="1">
    <citation type="submission" date="2018-07" db="EMBL/GenBank/DDBJ databases">
        <authorList>
            <person name="Peeters C."/>
        </authorList>
    </citation>
    <scope>NUCLEOTIDE SEQUENCE [LARGE SCALE GENOMIC DNA]</scope>
    <source>
        <strain evidence="17 18">LMG 30378</strain>
    </source>
</reference>
<evidence type="ECO:0000259" key="15">
    <source>
        <dbReference type="Pfam" id="PF00593"/>
    </source>
</evidence>
<evidence type="ECO:0000256" key="7">
    <source>
        <dbReference type="ARBA" id="ARBA00023004"/>
    </source>
</evidence>
<keyword evidence="3 13" id="KW-0813">Transport</keyword>
<dbReference type="CDD" id="cd01347">
    <property type="entry name" value="ligand_gated_channel"/>
    <property type="match status" value="1"/>
</dbReference>
<evidence type="ECO:0000256" key="8">
    <source>
        <dbReference type="ARBA" id="ARBA00023065"/>
    </source>
</evidence>
<keyword evidence="5" id="KW-0410">Iron transport</keyword>
<evidence type="ECO:0000256" key="5">
    <source>
        <dbReference type="ARBA" id="ARBA00022496"/>
    </source>
</evidence>
<evidence type="ECO:0000256" key="11">
    <source>
        <dbReference type="ARBA" id="ARBA00023170"/>
    </source>
</evidence>
<dbReference type="GO" id="GO:0006826">
    <property type="term" value="P:iron ion transport"/>
    <property type="evidence" value="ECO:0007669"/>
    <property type="project" value="UniProtKB-KW"/>
</dbReference>
<evidence type="ECO:0000256" key="2">
    <source>
        <dbReference type="ARBA" id="ARBA00009810"/>
    </source>
</evidence>
<sequence length="704" mass="77899">MIKIFLYTGNSDQTLWHVDTLTRPVFFGKVALSLLAIFLGSTPAGPAWAQTEEVAALPTVTVTGSLTPDDLARERLEQAREEMAYRAGGTSVVDAKDYRDGRAGNMADVMSYAPGVYAQTRHGEETRFSIRGSGIQRGFLLRGIYLYQDGIPLSHADGAGDFQSIDPLAAEYVEIWRGANALEFGGNSLGGAVNFVTPTGWTAPHVVLRAQTGSYGQSQSHASFAGANERLDGFLSLSHSEQDGHRDHARTRATRFSGNVGLMFNSAWYARLYLTHIDSKLQLPGALTRSAMRADRHQSAPGYAELDADNNYRMSRAALKLEWTPTDKVKWISSIYLANRDRLHSMAYGILDQQSIDTGMDSRGILNLSKGALTRRLVVGASFMKHRADERSYANLNGKAGRQTRDNVLIGRQYTLYGEYSHELVESWTLQVGAQAVYAGRDLRNLFAPSNSYSKHFTGVSPKLGLIYNYSENSQIYANLSRSLEAPPFGELVVRPAYPLASDQKATTLELGYRFRNGDSWVDAAIYRSRLHGELLSLNDANGVALGTVNADRTIHQGIELGMQIPLYTHATGRFNYLFNDFRFNHDSVYGKNRLAGIAPHVLRAEIEWKISPYLFMTPSIEWLPGNTKIDHANTLSQGGYALFGLTVGGKMARNLRWFVEGRNLTNRKYVAGTAAQANVQGRDGAYYFPGDGRAFYAGLEWRL</sequence>
<comment type="similarity">
    <text evidence="2 13 14">Belongs to the TonB-dependent receptor family.</text>
</comment>
<dbReference type="InterPro" id="IPR039426">
    <property type="entry name" value="TonB-dep_rcpt-like"/>
</dbReference>
<keyword evidence="6 13" id="KW-0812">Transmembrane</keyword>